<protein>
    <submittedName>
        <fullName evidence="2">Uncharacterized protein</fullName>
    </submittedName>
</protein>
<dbReference type="Proteomes" id="UP001428341">
    <property type="component" value="Unassembled WGS sequence"/>
</dbReference>
<organism evidence="2 3">
    <name type="scientific">Citrus x changshan-huyou</name>
    <dbReference type="NCBI Taxonomy" id="2935761"/>
    <lineage>
        <taxon>Eukaryota</taxon>
        <taxon>Viridiplantae</taxon>
        <taxon>Streptophyta</taxon>
        <taxon>Embryophyta</taxon>
        <taxon>Tracheophyta</taxon>
        <taxon>Spermatophyta</taxon>
        <taxon>Magnoliopsida</taxon>
        <taxon>eudicotyledons</taxon>
        <taxon>Gunneridae</taxon>
        <taxon>Pentapetalae</taxon>
        <taxon>rosids</taxon>
        <taxon>malvids</taxon>
        <taxon>Sapindales</taxon>
        <taxon>Rutaceae</taxon>
        <taxon>Aurantioideae</taxon>
        <taxon>Citrus</taxon>
    </lineage>
</organism>
<feature type="region of interest" description="Disordered" evidence="1">
    <location>
        <begin position="194"/>
        <end position="281"/>
    </location>
</feature>
<reference evidence="2 3" key="1">
    <citation type="submission" date="2024-05" db="EMBL/GenBank/DDBJ databases">
        <title>Haplotype-resolved chromosome-level genome assembly of Huyou (Citrus changshanensis).</title>
        <authorList>
            <person name="Miao C."/>
            <person name="Chen W."/>
            <person name="Wu Y."/>
            <person name="Wang L."/>
            <person name="Zhao S."/>
            <person name="Grierson D."/>
            <person name="Xu C."/>
            <person name="Chen K."/>
        </authorList>
    </citation>
    <scope>NUCLEOTIDE SEQUENCE [LARGE SCALE GENOMIC DNA]</scope>
    <source>
        <strain evidence="2">01-14</strain>
        <tissue evidence="2">Leaf</tissue>
    </source>
</reference>
<gene>
    <name evidence="2" type="ORF">WN944_003449</name>
</gene>
<sequence length="306" mass="35921">MYFDDEPISGKEKQGYSNEVDQVPKGDDGFDDLLYSSTHLEDDENAQLGNEEDQFSKDLSSQKSLTLNPDNKNLRTENGKIVVRYNKYGVPVPIIFKDWRLVPDKYKEALWSFVQGKFIIHEQSKMQVLQSIGKSFKNFKYTLTNWYILPNKNDHKKLRKPPLRYYYIRQGYWDSLVKDRIDDKFEVSKHNLKSTTSLRKNGGDLKMKNSSPNKKKHKTTKKILEDFGKFPKTPKKRKGSPNKERHKTTNNEQGDFGNLLETPNTRLGSPKKKSQQTTMEKKKQWTNLIKHWLRRPNLKFVVMLAL</sequence>
<name>A0AAP0LZZ4_9ROSI</name>
<evidence type="ECO:0000313" key="3">
    <source>
        <dbReference type="Proteomes" id="UP001428341"/>
    </source>
</evidence>
<feature type="region of interest" description="Disordered" evidence="1">
    <location>
        <begin position="1"/>
        <end position="29"/>
    </location>
</feature>
<dbReference type="PANTHER" id="PTHR33018">
    <property type="entry name" value="OS10G0338966 PROTEIN-RELATED"/>
    <property type="match status" value="1"/>
</dbReference>
<comment type="caution">
    <text evidence="2">The sequence shown here is derived from an EMBL/GenBank/DDBJ whole genome shotgun (WGS) entry which is preliminary data.</text>
</comment>
<dbReference type="PANTHER" id="PTHR33018:SF31">
    <property type="entry name" value="TRANSPOSASE, PTTA_EN_SPM, PLANT"/>
    <property type="match status" value="1"/>
</dbReference>
<evidence type="ECO:0000313" key="2">
    <source>
        <dbReference type="EMBL" id="KAK9192756.1"/>
    </source>
</evidence>
<proteinExistence type="predicted"/>
<accession>A0AAP0LZZ4</accession>
<dbReference type="AlphaFoldDB" id="A0AAP0LZZ4"/>
<evidence type="ECO:0000256" key="1">
    <source>
        <dbReference type="SAM" id="MobiDB-lite"/>
    </source>
</evidence>
<keyword evidence="3" id="KW-1185">Reference proteome</keyword>
<dbReference type="EMBL" id="JBCGBO010000006">
    <property type="protein sequence ID" value="KAK9192756.1"/>
    <property type="molecule type" value="Genomic_DNA"/>
</dbReference>